<dbReference type="GO" id="GO:0042391">
    <property type="term" value="P:regulation of membrane potential"/>
    <property type="evidence" value="ECO:0007669"/>
    <property type="project" value="TreeGrafter"/>
</dbReference>
<evidence type="ECO:0000259" key="15">
    <source>
        <dbReference type="PROSITE" id="PS50042"/>
    </source>
</evidence>
<evidence type="ECO:0000256" key="13">
    <source>
        <dbReference type="SAM" id="MobiDB-lite"/>
    </source>
</evidence>
<keyword evidence="9 14" id="KW-1133">Transmembrane helix</keyword>
<evidence type="ECO:0000256" key="10">
    <source>
        <dbReference type="ARBA" id="ARBA00023065"/>
    </source>
</evidence>
<dbReference type="PRINTS" id="PR01463">
    <property type="entry name" value="EAGCHANLFMLY"/>
</dbReference>
<name>A0A816CRE0_ADIRI</name>
<organism evidence="16 17">
    <name type="scientific">Adineta ricciae</name>
    <name type="common">Rotifer</name>
    <dbReference type="NCBI Taxonomy" id="249248"/>
    <lineage>
        <taxon>Eukaryota</taxon>
        <taxon>Metazoa</taxon>
        <taxon>Spiralia</taxon>
        <taxon>Gnathifera</taxon>
        <taxon>Rotifera</taxon>
        <taxon>Eurotatoria</taxon>
        <taxon>Bdelloidea</taxon>
        <taxon>Adinetida</taxon>
        <taxon>Adinetidae</taxon>
        <taxon>Adineta</taxon>
    </lineage>
</organism>
<dbReference type="PANTHER" id="PTHR10217">
    <property type="entry name" value="VOLTAGE AND LIGAND GATED POTASSIUM CHANNEL"/>
    <property type="match status" value="1"/>
</dbReference>
<dbReference type="InterPro" id="IPR005821">
    <property type="entry name" value="Ion_trans_dom"/>
</dbReference>
<keyword evidence="4" id="KW-0633">Potassium transport</keyword>
<evidence type="ECO:0000256" key="8">
    <source>
        <dbReference type="ARBA" id="ARBA00022958"/>
    </source>
</evidence>
<dbReference type="Gene3D" id="2.60.120.10">
    <property type="entry name" value="Jelly Rolls"/>
    <property type="match status" value="1"/>
</dbReference>
<feature type="transmembrane region" description="Helical" evidence="14">
    <location>
        <begin position="128"/>
        <end position="148"/>
    </location>
</feature>
<feature type="transmembrane region" description="Helical" evidence="14">
    <location>
        <begin position="177"/>
        <end position="197"/>
    </location>
</feature>
<feature type="transmembrane region" description="Helical" evidence="14">
    <location>
        <begin position="374"/>
        <end position="402"/>
    </location>
</feature>
<dbReference type="CDD" id="cd00038">
    <property type="entry name" value="CAP_ED"/>
    <property type="match status" value="1"/>
</dbReference>
<keyword evidence="3" id="KW-1003">Cell membrane</keyword>
<dbReference type="Gene3D" id="1.10.287.70">
    <property type="match status" value="1"/>
</dbReference>
<dbReference type="AlphaFoldDB" id="A0A816CRE0"/>
<dbReference type="Gene3D" id="1.10.1200.260">
    <property type="match status" value="1"/>
</dbReference>
<keyword evidence="2" id="KW-0813">Transport</keyword>
<dbReference type="InterPro" id="IPR000595">
    <property type="entry name" value="cNMP-bd_dom"/>
</dbReference>
<protein>
    <recommendedName>
        <fullName evidence="15">Cyclic nucleotide-binding domain-containing protein</fullName>
    </recommendedName>
</protein>
<dbReference type="InterPro" id="IPR003938">
    <property type="entry name" value="K_chnl_volt-dep_EAG/ELK/ERG"/>
</dbReference>
<dbReference type="Proteomes" id="UP000663828">
    <property type="component" value="Unassembled WGS sequence"/>
</dbReference>
<evidence type="ECO:0000256" key="5">
    <source>
        <dbReference type="ARBA" id="ARBA00022692"/>
    </source>
</evidence>
<gene>
    <name evidence="16" type="ORF">XAT740_LOCUS50607</name>
</gene>
<sequence>MTTESSKSGAPTLPEEADVVRPVSNHNRRLSFQSTVFRTQRLMRVLKTINSSPEVRKDNQIGSTMIEGTQHQRRGAKTLEKAPSGESSETSSVSPVLGQSNNATAAAASSRRLGQRFIILHYSPFKAVWDWVVILLVLYTGIITPYTISFLSDEDQKRTHLNTFAATRQFNRERTSIHVLVIIDVLVDFMFIFDILISFRTTFVLKETNEVITNPILIAKHFVIDSWRRFAADILGALPWDILFFGNGSHSTMRLANCFKLARLLRLVAFVRNFQKTEYRSAVLFLLMLLFAIAAHWLACIFHFIAILERPNLQVKYSWLDHLADKYKMPYLANDTLSGPDTKSKYLTALFFAMTSLTSVGFGNVAANTNGEKLFSILSMLAGSFLSASILGSVTTIIIKLYQGAEELKEMKQSIDDFIKHHRINKQLAKQMQESFDHEWKNTKGIDMNSILKTFPECIQADICLHLNRDLLNHCPVFDDASEVTLRTLAILFKSTHVPPGDTLIHQGDVLYYIYFIRGGQMEVLQNNESQAIIGQNDTFGENPCNTVTPGKSRCVVRGVTYCTLNKIHRDDLLHVFHLFPDFAKSFAERFQVTFDLRQCELNESKPFYKLDDEIQVLIRQRRPKLQSEKRFSMMSEREEEENRLAILRSFRDVRISADGNVRRSMNTIVELSPDQANLCDDKIKFDQQPRRVSLSPIVHGISNMSVKKKTTPYTLCLPQEPEEKKSLLPAQPRSPIDQNTLSMSQKFVTNTIRSMADVDAELALLQMRFDGLEQFINDKIKVLFDFATVVSQSNANQLLTSSIQRSTTITNKTYTVLDKLVFSTEK</sequence>
<keyword evidence="8" id="KW-0630">Potassium</keyword>
<dbReference type="PROSITE" id="PS50042">
    <property type="entry name" value="CNMP_BINDING_3"/>
    <property type="match status" value="1"/>
</dbReference>
<keyword evidence="7" id="KW-0851">Voltage-gated channel</keyword>
<dbReference type="PANTHER" id="PTHR10217:SF548">
    <property type="entry name" value="GH12235P"/>
    <property type="match status" value="1"/>
</dbReference>
<dbReference type="InterPro" id="IPR014710">
    <property type="entry name" value="RmlC-like_jellyroll"/>
</dbReference>
<evidence type="ECO:0000256" key="12">
    <source>
        <dbReference type="ARBA" id="ARBA00023303"/>
    </source>
</evidence>
<evidence type="ECO:0000256" key="7">
    <source>
        <dbReference type="ARBA" id="ARBA00022882"/>
    </source>
</evidence>
<dbReference type="EMBL" id="CAJNOR010007811">
    <property type="protein sequence ID" value="CAF1623693.1"/>
    <property type="molecule type" value="Genomic_DNA"/>
</dbReference>
<evidence type="ECO:0000256" key="6">
    <source>
        <dbReference type="ARBA" id="ARBA00022826"/>
    </source>
</evidence>
<keyword evidence="12" id="KW-0407">Ion channel</keyword>
<keyword evidence="5 14" id="KW-0812">Transmembrane</keyword>
<dbReference type="GO" id="GO:0034702">
    <property type="term" value="C:monoatomic ion channel complex"/>
    <property type="evidence" value="ECO:0007669"/>
    <property type="project" value="UniProtKB-KW"/>
</dbReference>
<proteinExistence type="predicted"/>
<evidence type="ECO:0000256" key="2">
    <source>
        <dbReference type="ARBA" id="ARBA00022448"/>
    </source>
</evidence>
<dbReference type="GO" id="GO:0005886">
    <property type="term" value="C:plasma membrane"/>
    <property type="evidence" value="ECO:0007669"/>
    <property type="project" value="UniProtKB-SubCell"/>
</dbReference>
<keyword evidence="11 14" id="KW-0472">Membrane</keyword>
<evidence type="ECO:0000313" key="16">
    <source>
        <dbReference type="EMBL" id="CAF1623693.1"/>
    </source>
</evidence>
<comment type="subcellular location">
    <subcellularLocation>
        <location evidence="1">Cell membrane</location>
        <topology evidence="1">Multi-pass membrane protein</topology>
    </subcellularLocation>
</comment>
<dbReference type="InterPro" id="IPR050818">
    <property type="entry name" value="KCNH_animal-type"/>
</dbReference>
<dbReference type="SMART" id="SM00100">
    <property type="entry name" value="cNMP"/>
    <property type="match status" value="1"/>
</dbReference>
<dbReference type="SUPFAM" id="SSF81324">
    <property type="entry name" value="Voltage-gated potassium channels"/>
    <property type="match status" value="1"/>
</dbReference>
<keyword evidence="6" id="KW-0631">Potassium channel</keyword>
<feature type="transmembrane region" description="Helical" evidence="14">
    <location>
        <begin position="346"/>
        <end position="367"/>
    </location>
</feature>
<feature type="region of interest" description="Disordered" evidence="13">
    <location>
        <begin position="61"/>
        <end position="98"/>
    </location>
</feature>
<evidence type="ECO:0000313" key="17">
    <source>
        <dbReference type="Proteomes" id="UP000663828"/>
    </source>
</evidence>
<dbReference type="SUPFAM" id="SSF51206">
    <property type="entry name" value="cAMP-binding domain-like"/>
    <property type="match status" value="1"/>
</dbReference>
<accession>A0A816CRE0</accession>
<dbReference type="Pfam" id="PF00520">
    <property type="entry name" value="Ion_trans"/>
    <property type="match status" value="1"/>
</dbReference>
<evidence type="ECO:0000256" key="14">
    <source>
        <dbReference type="SAM" id="Phobius"/>
    </source>
</evidence>
<feature type="domain" description="Cyclic nucleotide-binding" evidence="15">
    <location>
        <begin position="477"/>
        <end position="594"/>
    </location>
</feature>
<evidence type="ECO:0000256" key="1">
    <source>
        <dbReference type="ARBA" id="ARBA00004651"/>
    </source>
</evidence>
<dbReference type="InterPro" id="IPR018490">
    <property type="entry name" value="cNMP-bd_dom_sf"/>
</dbReference>
<feature type="transmembrane region" description="Helical" evidence="14">
    <location>
        <begin position="282"/>
        <end position="308"/>
    </location>
</feature>
<dbReference type="PRINTS" id="PR01470">
    <property type="entry name" value="ERGCHANNEL"/>
</dbReference>
<comment type="caution">
    <text evidence="16">The sequence shown here is derived from an EMBL/GenBank/DDBJ whole genome shotgun (WGS) entry which is preliminary data.</text>
</comment>
<feature type="compositionally biased region" description="Low complexity" evidence="13">
    <location>
        <begin position="84"/>
        <end position="98"/>
    </location>
</feature>
<dbReference type="Pfam" id="PF00027">
    <property type="entry name" value="cNMP_binding"/>
    <property type="match status" value="1"/>
</dbReference>
<evidence type="ECO:0000256" key="9">
    <source>
        <dbReference type="ARBA" id="ARBA00022989"/>
    </source>
</evidence>
<dbReference type="GO" id="GO:0005242">
    <property type="term" value="F:inward rectifier potassium channel activity"/>
    <property type="evidence" value="ECO:0007669"/>
    <property type="project" value="TreeGrafter"/>
</dbReference>
<reference evidence="16" key="1">
    <citation type="submission" date="2021-02" db="EMBL/GenBank/DDBJ databases">
        <authorList>
            <person name="Nowell W R."/>
        </authorList>
    </citation>
    <scope>NUCLEOTIDE SEQUENCE</scope>
</reference>
<dbReference type="InterPro" id="IPR003967">
    <property type="entry name" value="K_chnl_volt-dep_ERG"/>
</dbReference>
<keyword evidence="10" id="KW-0406">Ion transport</keyword>
<keyword evidence="17" id="KW-1185">Reference proteome</keyword>
<evidence type="ECO:0000256" key="4">
    <source>
        <dbReference type="ARBA" id="ARBA00022538"/>
    </source>
</evidence>
<evidence type="ECO:0000256" key="3">
    <source>
        <dbReference type="ARBA" id="ARBA00022475"/>
    </source>
</evidence>
<evidence type="ECO:0000256" key="11">
    <source>
        <dbReference type="ARBA" id="ARBA00023136"/>
    </source>
</evidence>